<keyword evidence="3" id="KW-0808">Transferase</keyword>
<reference evidence="7 8" key="1">
    <citation type="submission" date="2021-01" db="EMBL/GenBank/DDBJ databases">
        <title>Whole genome shotgun sequence of Actinoplanes deccanensis NBRC 13994.</title>
        <authorList>
            <person name="Komaki H."/>
            <person name="Tamura T."/>
        </authorList>
    </citation>
    <scope>NUCLEOTIDE SEQUENCE [LARGE SCALE GENOMIC DNA]</scope>
    <source>
        <strain evidence="7 8">NBRC 13994</strain>
    </source>
</reference>
<dbReference type="PANTHER" id="PTHR43095:SF5">
    <property type="entry name" value="XYLULOSE KINASE"/>
    <property type="match status" value="1"/>
</dbReference>
<sequence>MPTVLGVDIGTTNTKVALVDVGARPRVRALAAAPTPEPGALKGVLLDLIGRVLRDESPEAVGIASMAETGVPLGAGGDPRGPWLRWNDQGAGAAAEALARRLGRERLIGATGVRPSAKVPLAKLAWLRDRGRAVDRWAGVADLGCHLMTGRLATDHTLAGRSMAYRLPGAGEALATTFDAELLAEVGLHPRQLPDVVAPGSVAGVVSDPAFVASGLRHGTPVVVAGHDHQVGAYACGVREPGDVADSVGTAEAVMTVVSGVPDPVAVGRAGMSSVVTVGGTHRAVLAGSAGAGATVAWWLDHEGDHFARVPRLGDAPTGVIVLPYLAGRQTPAPDPAARLRVIGRRPEHGPAELAKALLEGLSLQTRWMLAEQARLAGEAADPVVHLFGGPVAVNPSWVRVKARVLPSGVRLVREPETVAVGAALLAAVRAGGGEAPALDAERLTGGGAAYDDMMDRFVAAAEGRAA</sequence>
<accession>A0ABQ3XZH5</accession>
<evidence type="ECO:0000313" key="7">
    <source>
        <dbReference type="EMBL" id="GID73150.1"/>
    </source>
</evidence>
<protein>
    <submittedName>
        <fullName evidence="7">Xylulokinase</fullName>
    </submittedName>
</protein>
<comment type="caution">
    <text evidence="7">The sequence shown here is derived from an EMBL/GenBank/DDBJ whole genome shotgun (WGS) entry which is preliminary data.</text>
</comment>
<evidence type="ECO:0000256" key="2">
    <source>
        <dbReference type="ARBA" id="ARBA00022629"/>
    </source>
</evidence>
<dbReference type="PRINTS" id="PR00301">
    <property type="entry name" value="HEATSHOCK70"/>
</dbReference>
<keyword evidence="8" id="KW-1185">Reference proteome</keyword>
<dbReference type="Proteomes" id="UP000609879">
    <property type="component" value="Unassembled WGS sequence"/>
</dbReference>
<dbReference type="InterPro" id="IPR043129">
    <property type="entry name" value="ATPase_NBD"/>
</dbReference>
<gene>
    <name evidence="7" type="ORF">Ade02nite_17910</name>
</gene>
<proteinExistence type="inferred from homology"/>
<dbReference type="PANTHER" id="PTHR43095">
    <property type="entry name" value="SUGAR KINASE"/>
    <property type="match status" value="1"/>
</dbReference>
<dbReference type="InterPro" id="IPR018485">
    <property type="entry name" value="FGGY_C"/>
</dbReference>
<keyword evidence="4" id="KW-0418">Kinase</keyword>
<dbReference type="Pfam" id="PF02782">
    <property type="entry name" value="FGGY_C"/>
    <property type="match status" value="1"/>
</dbReference>
<dbReference type="SUPFAM" id="SSF53067">
    <property type="entry name" value="Actin-like ATPase domain"/>
    <property type="match status" value="2"/>
</dbReference>
<evidence type="ECO:0000256" key="4">
    <source>
        <dbReference type="ARBA" id="ARBA00022777"/>
    </source>
</evidence>
<dbReference type="RefSeq" id="WP_203761081.1">
    <property type="nucleotide sequence ID" value="NZ_BAAABO010000029.1"/>
</dbReference>
<dbReference type="Gene3D" id="3.30.420.40">
    <property type="match status" value="2"/>
</dbReference>
<organism evidence="7 8">
    <name type="scientific">Paractinoplanes deccanensis</name>
    <dbReference type="NCBI Taxonomy" id="113561"/>
    <lineage>
        <taxon>Bacteria</taxon>
        <taxon>Bacillati</taxon>
        <taxon>Actinomycetota</taxon>
        <taxon>Actinomycetes</taxon>
        <taxon>Micromonosporales</taxon>
        <taxon>Micromonosporaceae</taxon>
        <taxon>Paractinoplanes</taxon>
    </lineage>
</organism>
<dbReference type="InterPro" id="IPR000577">
    <property type="entry name" value="Carb_kinase_FGGY"/>
</dbReference>
<evidence type="ECO:0000313" key="8">
    <source>
        <dbReference type="Proteomes" id="UP000609879"/>
    </source>
</evidence>
<dbReference type="InterPro" id="IPR018484">
    <property type="entry name" value="FGGY_N"/>
</dbReference>
<feature type="domain" description="Carbohydrate kinase FGGY C-terminal" evidence="6">
    <location>
        <begin position="247"/>
        <end position="430"/>
    </location>
</feature>
<dbReference type="CDD" id="cd07773">
    <property type="entry name" value="ASKHA_NBD_FGGY_FK"/>
    <property type="match status" value="1"/>
</dbReference>
<comment type="similarity">
    <text evidence="1">Belongs to the FGGY kinase family.</text>
</comment>
<evidence type="ECO:0000256" key="3">
    <source>
        <dbReference type="ARBA" id="ARBA00022679"/>
    </source>
</evidence>
<dbReference type="PIRSF" id="PIRSF000538">
    <property type="entry name" value="GlpK"/>
    <property type="match status" value="1"/>
</dbReference>
<dbReference type="Pfam" id="PF00370">
    <property type="entry name" value="FGGY_N"/>
    <property type="match status" value="1"/>
</dbReference>
<dbReference type="InterPro" id="IPR050406">
    <property type="entry name" value="FGGY_Carb_Kinase"/>
</dbReference>
<dbReference type="EMBL" id="BOMI01000030">
    <property type="protein sequence ID" value="GID73150.1"/>
    <property type="molecule type" value="Genomic_DNA"/>
</dbReference>
<keyword evidence="2" id="KW-0859">Xylose metabolism</keyword>
<name>A0ABQ3XZH5_9ACTN</name>
<evidence type="ECO:0000259" key="6">
    <source>
        <dbReference type="Pfam" id="PF02782"/>
    </source>
</evidence>
<evidence type="ECO:0000259" key="5">
    <source>
        <dbReference type="Pfam" id="PF00370"/>
    </source>
</evidence>
<keyword evidence="2" id="KW-0119">Carbohydrate metabolism</keyword>
<evidence type="ECO:0000256" key="1">
    <source>
        <dbReference type="ARBA" id="ARBA00009156"/>
    </source>
</evidence>
<feature type="domain" description="Carbohydrate kinase FGGY N-terminal" evidence="5">
    <location>
        <begin position="54"/>
        <end position="233"/>
    </location>
</feature>